<evidence type="ECO:0000313" key="4">
    <source>
        <dbReference type="EMBL" id="KNZ41637.1"/>
    </source>
</evidence>
<keyword evidence="1" id="KW-0472">Membrane</keyword>
<keyword evidence="5" id="KW-1185">Reference proteome</keyword>
<evidence type="ECO:0000259" key="2">
    <source>
        <dbReference type="Pfam" id="PF13400"/>
    </source>
</evidence>
<evidence type="ECO:0000256" key="1">
    <source>
        <dbReference type="SAM" id="Phobius"/>
    </source>
</evidence>
<evidence type="ECO:0000259" key="3">
    <source>
        <dbReference type="Pfam" id="PF23981"/>
    </source>
</evidence>
<organism evidence="4 5">
    <name type="scientific">Acetobacterium bakii</name>
    <dbReference type="NCBI Taxonomy" id="52689"/>
    <lineage>
        <taxon>Bacteria</taxon>
        <taxon>Bacillati</taxon>
        <taxon>Bacillota</taxon>
        <taxon>Clostridia</taxon>
        <taxon>Eubacteriales</taxon>
        <taxon>Eubacteriaceae</taxon>
        <taxon>Acetobacterium</taxon>
    </lineage>
</organism>
<dbReference type="EMBL" id="LGYO01000026">
    <property type="protein sequence ID" value="KNZ41637.1"/>
    <property type="molecule type" value="Genomic_DNA"/>
</dbReference>
<feature type="domain" description="Putative Flp pilus-assembly TadG-like N-terminal" evidence="2">
    <location>
        <begin position="23"/>
        <end position="70"/>
    </location>
</feature>
<protein>
    <submittedName>
        <fullName evidence="4">Uncharacterized protein</fullName>
    </submittedName>
</protein>
<name>A0A0L6TZX4_9FIRM</name>
<dbReference type="AlphaFoldDB" id="A0A0L6TZX4"/>
<dbReference type="Pfam" id="PF13400">
    <property type="entry name" value="Tad"/>
    <property type="match status" value="1"/>
</dbReference>
<dbReference type="Pfam" id="PF23981">
    <property type="entry name" value="DUF7305"/>
    <property type="match status" value="1"/>
</dbReference>
<dbReference type="RefSeq" id="WP_050740367.1">
    <property type="nucleotide sequence ID" value="NZ_LGYO01000026.1"/>
</dbReference>
<evidence type="ECO:0000313" key="5">
    <source>
        <dbReference type="Proteomes" id="UP000036873"/>
    </source>
</evidence>
<dbReference type="STRING" id="52689.AKG39_10585"/>
<dbReference type="InterPro" id="IPR055729">
    <property type="entry name" value="DUF7305"/>
</dbReference>
<feature type="domain" description="DUF7305" evidence="3">
    <location>
        <begin position="254"/>
        <end position="363"/>
    </location>
</feature>
<dbReference type="InterPro" id="IPR028087">
    <property type="entry name" value="Tad_N"/>
</dbReference>
<comment type="caution">
    <text evidence="4">The sequence shown here is derived from an EMBL/GenBank/DDBJ whole genome shotgun (WGS) entry which is preliminary data.</text>
</comment>
<accession>A0A0L6TZX4</accession>
<dbReference type="Proteomes" id="UP000036873">
    <property type="component" value="Unassembled WGS sequence"/>
</dbReference>
<keyword evidence="1" id="KW-0812">Transmembrane</keyword>
<sequence length="386" mass="40237">MKHKLIKIIKSGIFKKIKNEESGTIVIIVALAMVVILGFAALVIDVGRVSVEKSQLQNAIDAACLAGAQDLPDTLAAKATAYEYIALNGYQNSDVSVPVFSNSNQTISITGSKNVEYTFAKILGFDSATIEPFAAATKEGLGAAFGYTLFSGSPSYTLSINGSNQHIKGNAHSNYKFSINGSNQTIIGSSEAVSQFSINGSNINISKICQGSSITINGSDINIGSQIISPASLVAMPDFSEIIKSQAEAAGQYYTVNKTFNGSNMTVDDSIYVDGNVTINGSNFIGKGCILATGNLTFNGSNLTNATGDAVCFYSKNGNITINGSSQGLCGIIYAPNGTITLNGSNQTVNGRVIGNKVLINGSNTRIIGGTNELLSVPASSVRLTK</sequence>
<keyword evidence="1" id="KW-1133">Transmembrane helix</keyword>
<gene>
    <name evidence="4" type="ORF">AKG39_10585</name>
</gene>
<proteinExistence type="predicted"/>
<reference evidence="5" key="1">
    <citation type="submission" date="2015-07" db="EMBL/GenBank/DDBJ databases">
        <title>Draft genome sequence of Acetobacterium bakii DSM 8293, a potential psychrophilic chemical producer through syngas fermentation.</title>
        <authorList>
            <person name="Song Y."/>
            <person name="Hwang S."/>
            <person name="Cho B.-K."/>
        </authorList>
    </citation>
    <scope>NUCLEOTIDE SEQUENCE [LARGE SCALE GENOMIC DNA]</scope>
    <source>
        <strain evidence="5">DSM 8239</strain>
    </source>
</reference>
<feature type="transmembrane region" description="Helical" evidence="1">
    <location>
        <begin position="21"/>
        <end position="44"/>
    </location>
</feature>
<dbReference type="OrthoDB" id="3171015at2"/>